<keyword evidence="1" id="KW-0378">Hydrolase</keyword>
<accession>A0A7Z0D665</accession>
<dbReference type="InterPro" id="IPR008979">
    <property type="entry name" value="Galactose-bd-like_sf"/>
</dbReference>
<evidence type="ECO:0000313" key="5">
    <source>
        <dbReference type="EMBL" id="NYI69553.1"/>
    </source>
</evidence>
<dbReference type="SUPFAM" id="SSF53474">
    <property type="entry name" value="alpha/beta-Hydrolases"/>
    <property type="match status" value="1"/>
</dbReference>
<dbReference type="InterPro" id="IPR005674">
    <property type="entry name" value="CocE/Ser_esterase"/>
</dbReference>
<dbReference type="GO" id="GO:0008239">
    <property type="term" value="F:dipeptidyl-peptidase activity"/>
    <property type="evidence" value="ECO:0007669"/>
    <property type="project" value="InterPro"/>
</dbReference>
<dbReference type="NCBIfam" id="TIGR00976">
    <property type="entry name" value="CocE_NonD"/>
    <property type="match status" value="1"/>
</dbReference>
<keyword evidence="3" id="KW-0732">Signal</keyword>
<dbReference type="Proteomes" id="UP000527616">
    <property type="component" value="Unassembled WGS sequence"/>
</dbReference>
<evidence type="ECO:0000256" key="1">
    <source>
        <dbReference type="ARBA" id="ARBA00022801"/>
    </source>
</evidence>
<sequence length="644" mass="70232">MPMYRSAPRRFAAAIAAVPLAAAGLFVASPPQIAGADPLDPADGITRAENPRVPEGAVWYEQYFDSPVASNDGSPVELHADVIRPADIPADQQTPVILSVGPYFAHAGQTSVEQSATGPSERFNDLIEGADLMDRGYTFVMVDLRGFGGSSGCLDWAGPGEQADVKAAVEWAADQEWSNGKVGMYGKSYDAVTGLIGANLQPDGLEAVIAQEPVWNMYNYLYSNNVPRPNQIYTPSAYNSIASIPGFPEDSQRYRDNAAYTGTPAGACYETNSREPAENTSLDTAYWQARDLAAQAQGSTVPLFVTQGFIETNTKPEDMDTYLANHAGPQRGWLGQWNHVRGNDLDDPDDPNSPLAMGREGWFDEVMSFYDEYLQGVEPTVDYPNFLIQDSDGNWRGQETWPGKARTVSVSLGGGRYLDDGVAQGPAPDRTQADRTQADQRQADQKQADRGRSGEGAAREGDMEYVERTPPGLRKDRDKRGGPRHGEVGQNYATFSDPVRREVRLTGTPAINLKTKGERNVMVRLWDVSPDGTAVMINENVAVLEADGRTRFDLKSMEWTLHRGDSLAVTIGTLTDGYWWPEPSGQQVTVQSAKLDLALQSTTDDVAAEGERAPFLDRYIAAYTADEPMTPPAKGRFRLALPGK</sequence>
<feature type="domain" description="Xaa-Pro dipeptidyl-peptidase C-terminal" evidence="4">
    <location>
        <begin position="367"/>
        <end position="617"/>
    </location>
</feature>
<feature type="compositionally biased region" description="Basic and acidic residues" evidence="2">
    <location>
        <begin position="431"/>
        <end position="487"/>
    </location>
</feature>
<evidence type="ECO:0000259" key="4">
    <source>
        <dbReference type="SMART" id="SM00939"/>
    </source>
</evidence>
<evidence type="ECO:0000256" key="3">
    <source>
        <dbReference type="SAM" id="SignalP"/>
    </source>
</evidence>
<evidence type="ECO:0000313" key="6">
    <source>
        <dbReference type="Proteomes" id="UP000527616"/>
    </source>
</evidence>
<dbReference type="RefSeq" id="WP_218843571.1">
    <property type="nucleotide sequence ID" value="NZ_JACBZS010000001.1"/>
</dbReference>
<feature type="chain" id="PRO_5030530407" description="Xaa-Pro dipeptidyl-peptidase C-terminal domain-containing protein" evidence="3">
    <location>
        <begin position="37"/>
        <end position="644"/>
    </location>
</feature>
<dbReference type="InterPro" id="IPR000383">
    <property type="entry name" value="Xaa-Pro-like_dom"/>
</dbReference>
<protein>
    <recommendedName>
        <fullName evidence="4">Xaa-Pro dipeptidyl-peptidase C-terminal domain-containing protein</fullName>
    </recommendedName>
</protein>
<dbReference type="Gene3D" id="3.40.50.1820">
    <property type="entry name" value="alpha/beta hydrolase"/>
    <property type="match status" value="2"/>
</dbReference>
<organism evidence="5 6">
    <name type="scientific">Naumannella cuiyingiana</name>
    <dbReference type="NCBI Taxonomy" id="1347891"/>
    <lineage>
        <taxon>Bacteria</taxon>
        <taxon>Bacillati</taxon>
        <taxon>Actinomycetota</taxon>
        <taxon>Actinomycetes</taxon>
        <taxon>Propionibacteriales</taxon>
        <taxon>Propionibacteriaceae</taxon>
        <taxon>Naumannella</taxon>
    </lineage>
</organism>
<keyword evidence="6" id="KW-1185">Reference proteome</keyword>
<gene>
    <name evidence="5" type="ORF">GGQ54_000113</name>
</gene>
<proteinExistence type="predicted"/>
<comment type="caution">
    <text evidence="5">The sequence shown here is derived from an EMBL/GenBank/DDBJ whole genome shotgun (WGS) entry which is preliminary data.</text>
</comment>
<evidence type="ECO:0000256" key="2">
    <source>
        <dbReference type="SAM" id="MobiDB-lite"/>
    </source>
</evidence>
<feature type="signal peptide" evidence="3">
    <location>
        <begin position="1"/>
        <end position="36"/>
    </location>
</feature>
<dbReference type="SMART" id="SM00939">
    <property type="entry name" value="PepX_C"/>
    <property type="match status" value="1"/>
</dbReference>
<dbReference type="SUPFAM" id="SSF49785">
    <property type="entry name" value="Galactose-binding domain-like"/>
    <property type="match status" value="1"/>
</dbReference>
<name>A0A7Z0D665_9ACTN</name>
<dbReference type="Pfam" id="PF08530">
    <property type="entry name" value="PepX_C"/>
    <property type="match status" value="1"/>
</dbReference>
<dbReference type="InterPro" id="IPR013736">
    <property type="entry name" value="Xaa-Pro_dipept_C"/>
</dbReference>
<dbReference type="InterPro" id="IPR029058">
    <property type="entry name" value="AB_hydrolase_fold"/>
</dbReference>
<feature type="region of interest" description="Disordered" evidence="2">
    <location>
        <begin position="415"/>
        <end position="494"/>
    </location>
</feature>
<reference evidence="5 6" key="1">
    <citation type="submission" date="2020-07" db="EMBL/GenBank/DDBJ databases">
        <title>Sequencing the genomes of 1000 actinobacteria strains.</title>
        <authorList>
            <person name="Klenk H.-P."/>
        </authorList>
    </citation>
    <scope>NUCLEOTIDE SEQUENCE [LARGE SCALE GENOMIC DNA]</scope>
    <source>
        <strain evidence="5 6">DSM 103164</strain>
    </source>
</reference>
<dbReference type="EMBL" id="JACBZS010000001">
    <property type="protein sequence ID" value="NYI69553.1"/>
    <property type="molecule type" value="Genomic_DNA"/>
</dbReference>
<dbReference type="AlphaFoldDB" id="A0A7Z0D665"/>
<dbReference type="Pfam" id="PF02129">
    <property type="entry name" value="Peptidase_S15"/>
    <property type="match status" value="1"/>
</dbReference>